<dbReference type="EMBL" id="JABWCS010000220">
    <property type="protein sequence ID" value="NUU63712.1"/>
    <property type="molecule type" value="Genomic_DNA"/>
</dbReference>
<dbReference type="InterPro" id="IPR058636">
    <property type="entry name" value="Beta-barrel_YknX"/>
</dbReference>
<dbReference type="SUPFAM" id="SSF111369">
    <property type="entry name" value="HlyD-like secretion proteins"/>
    <property type="match status" value="1"/>
</dbReference>
<evidence type="ECO:0000256" key="1">
    <source>
        <dbReference type="ARBA" id="ARBA00004196"/>
    </source>
</evidence>
<dbReference type="GO" id="GO:0016020">
    <property type="term" value="C:membrane"/>
    <property type="evidence" value="ECO:0007669"/>
    <property type="project" value="InterPro"/>
</dbReference>
<dbReference type="Pfam" id="PF25984">
    <property type="entry name" value="BSH_YknX"/>
    <property type="match status" value="1"/>
</dbReference>
<feature type="compositionally biased region" description="Basic and acidic residues" evidence="4">
    <location>
        <begin position="137"/>
        <end position="148"/>
    </location>
</feature>
<comment type="caution">
    <text evidence="8">The sequence shown here is derived from an EMBL/GenBank/DDBJ whole genome shotgun (WGS) entry which is preliminary data.</text>
</comment>
<evidence type="ECO:0000256" key="4">
    <source>
        <dbReference type="SAM" id="MobiDB-lite"/>
    </source>
</evidence>
<evidence type="ECO:0000259" key="7">
    <source>
        <dbReference type="Pfam" id="PF25990"/>
    </source>
</evidence>
<accession>A0A850EXT8</accession>
<dbReference type="InterPro" id="IPR006143">
    <property type="entry name" value="RND_pump_MFP"/>
</dbReference>
<evidence type="ECO:0000313" key="8">
    <source>
        <dbReference type="EMBL" id="NUU63712.1"/>
    </source>
</evidence>
<dbReference type="Gene3D" id="2.40.50.100">
    <property type="match status" value="1"/>
</dbReference>
<evidence type="ECO:0000256" key="5">
    <source>
        <dbReference type="SAM" id="SignalP"/>
    </source>
</evidence>
<name>A0A850EXT8_9BACL</name>
<comment type="subcellular location">
    <subcellularLocation>
        <location evidence="1">Cell envelope</location>
    </subcellularLocation>
</comment>
<feature type="region of interest" description="Disordered" evidence="4">
    <location>
        <begin position="312"/>
        <end position="395"/>
    </location>
</feature>
<dbReference type="Pfam" id="PF25990">
    <property type="entry name" value="Beta-barrel_YknX"/>
    <property type="match status" value="1"/>
</dbReference>
<sequence>MMKKKKVALLSIGAAAVVTAGLLVYAYLPDKSNALAEIPLNTAAVTKGDIVVSVTGAGSVTAPRTGKVKTKDSGKVLKVLVKEGDVVKKGQTLITFEGADLSDNLRQEKNNLANLELDLEDKREQYHKLADSGAPEDQVKSSKRSLDKAKTDIENQKYKVASVEESMVPPAPLTATIDGTVTAVNISDGEKAMDGSELIDITDYSNLSAVVQVDELDVPSIELGMPATIKLDALPDKKYQGKVSAIANEGTSSNGVSLFDVTVDLTDSKGARAGMSAEVSITTAEKKDVLTVPIEAVRDRNGTYMVAVPATSGEVGTGVDPGTAGTGQVPGSAGGAAPGTEGSSADSGSTPGAGGRGGFGGAGSGTGAYGGGARGTRGGMGQAGKAGTGAGTTPAQRMITVEVGLHDESRMEITSGLKEGDQVVIPTVISSGNSAAAQQGQGGGSFGGFGGFGGGATGGIPGTGGFGAGGRNGGGGFGGSGGAGTGTGSAGTGGGGTGTRGGGQ</sequence>
<dbReference type="InterPro" id="IPR050465">
    <property type="entry name" value="UPF0194_transport"/>
</dbReference>
<dbReference type="GO" id="GO:0030313">
    <property type="term" value="C:cell envelope"/>
    <property type="evidence" value="ECO:0007669"/>
    <property type="project" value="UniProtKB-SubCell"/>
</dbReference>
<feature type="signal peptide" evidence="5">
    <location>
        <begin position="1"/>
        <end position="20"/>
    </location>
</feature>
<dbReference type="Proteomes" id="UP000564806">
    <property type="component" value="Unassembled WGS sequence"/>
</dbReference>
<organism evidence="8 9">
    <name type="scientific">Paenibacillus agri</name>
    <dbReference type="NCBI Taxonomy" id="2744309"/>
    <lineage>
        <taxon>Bacteria</taxon>
        <taxon>Bacillati</taxon>
        <taxon>Bacillota</taxon>
        <taxon>Bacilli</taxon>
        <taxon>Bacillales</taxon>
        <taxon>Paenibacillaceae</taxon>
        <taxon>Paenibacillus</taxon>
    </lineage>
</organism>
<evidence type="ECO:0000256" key="3">
    <source>
        <dbReference type="ARBA" id="ARBA00023054"/>
    </source>
</evidence>
<evidence type="ECO:0000259" key="6">
    <source>
        <dbReference type="Pfam" id="PF25984"/>
    </source>
</evidence>
<gene>
    <name evidence="8" type="ORF">HPT30_25500</name>
</gene>
<proteinExistence type="inferred from homology"/>
<dbReference type="Gene3D" id="2.40.30.170">
    <property type="match status" value="1"/>
</dbReference>
<evidence type="ECO:0000313" key="9">
    <source>
        <dbReference type="Proteomes" id="UP000564806"/>
    </source>
</evidence>
<dbReference type="InterPro" id="IPR058639">
    <property type="entry name" value="BSH_YknX-like"/>
</dbReference>
<dbReference type="NCBIfam" id="TIGR01730">
    <property type="entry name" value="RND_mfp"/>
    <property type="match status" value="1"/>
</dbReference>
<feature type="chain" id="PRO_5039028814" evidence="5">
    <location>
        <begin position="21"/>
        <end position="504"/>
    </location>
</feature>
<keyword evidence="3" id="KW-0175">Coiled coil</keyword>
<comment type="similarity">
    <text evidence="2">Belongs to the membrane fusion protein (MFP) (TC 8.A.1) family.</text>
</comment>
<evidence type="ECO:0000256" key="2">
    <source>
        <dbReference type="ARBA" id="ARBA00009477"/>
    </source>
</evidence>
<protein>
    <submittedName>
        <fullName evidence="8">Efflux RND transporter periplasmic adaptor subunit</fullName>
    </submittedName>
</protein>
<feature type="region of interest" description="Disordered" evidence="4">
    <location>
        <begin position="129"/>
        <end position="148"/>
    </location>
</feature>
<dbReference type="AlphaFoldDB" id="A0A850EXT8"/>
<feature type="compositionally biased region" description="Gly residues" evidence="4">
    <location>
        <begin position="351"/>
        <end position="390"/>
    </location>
</feature>
<keyword evidence="5" id="KW-0732">Signal</keyword>
<feature type="domain" description="YknX-like beta-barrel" evidence="7">
    <location>
        <begin position="212"/>
        <end position="281"/>
    </location>
</feature>
<dbReference type="GO" id="GO:0022857">
    <property type="term" value="F:transmembrane transporter activity"/>
    <property type="evidence" value="ECO:0007669"/>
    <property type="project" value="InterPro"/>
</dbReference>
<reference evidence="8" key="1">
    <citation type="submission" date="2020-06" db="EMBL/GenBank/DDBJ databases">
        <title>Paenibacillus sp. nov., isolated from soil.</title>
        <authorList>
            <person name="Seo Y.L."/>
        </authorList>
    </citation>
    <scope>NUCLEOTIDE SEQUENCE [LARGE SCALE GENOMIC DNA]</scope>
    <source>
        <strain evidence="8">JW14</strain>
    </source>
</reference>
<feature type="region of interest" description="Disordered" evidence="4">
    <location>
        <begin position="471"/>
        <end position="504"/>
    </location>
</feature>
<dbReference type="RefSeq" id="WP_175374110.1">
    <property type="nucleotide sequence ID" value="NZ_JABWCS010000220.1"/>
</dbReference>
<dbReference type="PANTHER" id="PTHR32347:SF23">
    <property type="entry name" value="BLL5650 PROTEIN"/>
    <property type="match status" value="1"/>
</dbReference>
<dbReference type="PANTHER" id="PTHR32347">
    <property type="entry name" value="EFFLUX SYSTEM COMPONENT YKNX-RELATED"/>
    <property type="match status" value="1"/>
</dbReference>
<feature type="domain" description="YknX-like barrel-sandwich hybrid" evidence="6">
    <location>
        <begin position="72"/>
        <end position="194"/>
    </location>
</feature>
<dbReference type="Gene3D" id="2.40.420.20">
    <property type="match status" value="1"/>
</dbReference>
<keyword evidence="9" id="KW-1185">Reference proteome</keyword>